<dbReference type="GeneID" id="104986175"/>
<dbReference type="PANTHER" id="PTHR10522:SF6">
    <property type="entry name" value="PROGONADOLIBERIN-2"/>
    <property type="match status" value="1"/>
</dbReference>
<dbReference type="PANTHER" id="PTHR10522">
    <property type="entry name" value="GONADOLIBERIN"/>
    <property type="match status" value="1"/>
</dbReference>
<protein>
    <submittedName>
        <fullName evidence="5">Progonadoliberin-2</fullName>
    </submittedName>
</protein>
<evidence type="ECO:0000256" key="2">
    <source>
        <dbReference type="SAM" id="MobiDB-lite"/>
    </source>
</evidence>
<evidence type="ECO:0000256" key="3">
    <source>
        <dbReference type="SAM" id="Phobius"/>
    </source>
</evidence>
<feature type="compositionally biased region" description="Basic and acidic residues" evidence="2">
    <location>
        <begin position="12"/>
        <end position="22"/>
    </location>
</feature>
<feature type="region of interest" description="Disordered" evidence="2">
    <location>
        <begin position="75"/>
        <end position="113"/>
    </location>
</feature>
<evidence type="ECO:0000313" key="4">
    <source>
        <dbReference type="Proteomes" id="UP000515208"/>
    </source>
</evidence>
<dbReference type="GO" id="GO:0005615">
    <property type="term" value="C:extracellular space"/>
    <property type="evidence" value="ECO:0007669"/>
    <property type="project" value="TreeGrafter"/>
</dbReference>
<keyword evidence="1" id="KW-0732">Signal</keyword>
<dbReference type="CTD" id="102151131"/>
<organism evidence="4 5">
    <name type="scientific">Bison bison bison</name>
    <name type="common">North American plains bison</name>
    <dbReference type="NCBI Taxonomy" id="43346"/>
    <lineage>
        <taxon>Eukaryota</taxon>
        <taxon>Metazoa</taxon>
        <taxon>Chordata</taxon>
        <taxon>Craniata</taxon>
        <taxon>Vertebrata</taxon>
        <taxon>Euteleostomi</taxon>
        <taxon>Mammalia</taxon>
        <taxon>Eutheria</taxon>
        <taxon>Laurasiatheria</taxon>
        <taxon>Artiodactyla</taxon>
        <taxon>Ruminantia</taxon>
        <taxon>Pecora</taxon>
        <taxon>Bovidae</taxon>
        <taxon>Bovinae</taxon>
        <taxon>Bison</taxon>
    </lineage>
</organism>
<reference evidence="5" key="1">
    <citation type="submission" date="2025-08" db="UniProtKB">
        <authorList>
            <consortium name="RefSeq"/>
        </authorList>
    </citation>
    <scope>IDENTIFICATION</scope>
    <source>
        <tissue evidence="5">Blood</tissue>
    </source>
</reference>
<name>A0A6P3GU62_BISBB</name>
<dbReference type="InterPro" id="IPR019792">
    <property type="entry name" value="Gonadoliberin"/>
</dbReference>
<accession>A0A6P3GU62</accession>
<gene>
    <name evidence="5" type="primary">GNRH2</name>
</gene>
<dbReference type="GO" id="GO:0005183">
    <property type="term" value="F:gonadotropin hormone-releasing hormone activity"/>
    <property type="evidence" value="ECO:0007669"/>
    <property type="project" value="TreeGrafter"/>
</dbReference>
<dbReference type="OrthoDB" id="8490433at2759"/>
<dbReference type="GO" id="GO:0031530">
    <property type="term" value="F:gonadotropin-releasing hormone receptor binding"/>
    <property type="evidence" value="ECO:0007669"/>
    <property type="project" value="TreeGrafter"/>
</dbReference>
<dbReference type="RefSeq" id="XP_010834933.1">
    <property type="nucleotide sequence ID" value="XM_010836631.1"/>
</dbReference>
<feature type="compositionally biased region" description="Basic residues" evidence="2">
    <location>
        <begin position="1"/>
        <end position="11"/>
    </location>
</feature>
<proteinExistence type="predicted"/>
<sequence length="167" mass="18274">MSAGSRGRHKRSPSESLHEKCQLSKGTLEEEEGGLSGSARLQCCPLSTGAALLWATSGLGLLLLLLLLTTYPGPSKAQHRSHGWYPGGKRASSLPRDPQHPPRPPAQSPGQIAHTLPSDALAWPEDSVPWKSRTMTRWLLRGKQHLVQTLLINWTPRATPRHPPIKV</sequence>
<feature type="transmembrane region" description="Helical" evidence="3">
    <location>
        <begin position="51"/>
        <end position="71"/>
    </location>
</feature>
<dbReference type="Proteomes" id="UP000515208">
    <property type="component" value="Unplaced"/>
</dbReference>
<evidence type="ECO:0000256" key="1">
    <source>
        <dbReference type="ARBA" id="ARBA00022729"/>
    </source>
</evidence>
<keyword evidence="3" id="KW-0472">Membrane</keyword>
<dbReference type="AlphaFoldDB" id="A0A6P3GU62"/>
<evidence type="ECO:0000313" key="5">
    <source>
        <dbReference type="RefSeq" id="XP_010834933.1"/>
    </source>
</evidence>
<feature type="region of interest" description="Disordered" evidence="2">
    <location>
        <begin position="1"/>
        <end position="29"/>
    </location>
</feature>
<keyword evidence="4" id="KW-1185">Reference proteome</keyword>
<keyword evidence="3" id="KW-1133">Transmembrane helix</keyword>
<keyword evidence="3" id="KW-0812">Transmembrane</keyword>
<dbReference type="KEGG" id="bbis:104986175"/>